<keyword evidence="2" id="KW-1185">Reference proteome</keyword>
<dbReference type="Proteomes" id="UP000828390">
    <property type="component" value="Unassembled WGS sequence"/>
</dbReference>
<name>A0A9D4C7L3_DREPO</name>
<organism evidence="1 2">
    <name type="scientific">Dreissena polymorpha</name>
    <name type="common">Zebra mussel</name>
    <name type="synonym">Mytilus polymorpha</name>
    <dbReference type="NCBI Taxonomy" id="45954"/>
    <lineage>
        <taxon>Eukaryota</taxon>
        <taxon>Metazoa</taxon>
        <taxon>Spiralia</taxon>
        <taxon>Lophotrochozoa</taxon>
        <taxon>Mollusca</taxon>
        <taxon>Bivalvia</taxon>
        <taxon>Autobranchia</taxon>
        <taxon>Heteroconchia</taxon>
        <taxon>Euheterodonta</taxon>
        <taxon>Imparidentia</taxon>
        <taxon>Neoheterodontei</taxon>
        <taxon>Myida</taxon>
        <taxon>Dreissenoidea</taxon>
        <taxon>Dreissenidae</taxon>
        <taxon>Dreissena</taxon>
    </lineage>
</organism>
<protein>
    <submittedName>
        <fullName evidence="1">Uncharacterized protein</fullName>
    </submittedName>
</protein>
<evidence type="ECO:0000313" key="2">
    <source>
        <dbReference type="Proteomes" id="UP000828390"/>
    </source>
</evidence>
<evidence type="ECO:0000313" key="1">
    <source>
        <dbReference type="EMBL" id="KAH3718530.1"/>
    </source>
</evidence>
<proteinExistence type="predicted"/>
<reference evidence="1" key="1">
    <citation type="journal article" date="2019" name="bioRxiv">
        <title>The Genome of the Zebra Mussel, Dreissena polymorpha: A Resource for Invasive Species Research.</title>
        <authorList>
            <person name="McCartney M.A."/>
            <person name="Auch B."/>
            <person name="Kono T."/>
            <person name="Mallez S."/>
            <person name="Zhang Y."/>
            <person name="Obille A."/>
            <person name="Becker A."/>
            <person name="Abrahante J.E."/>
            <person name="Garbe J."/>
            <person name="Badalamenti J.P."/>
            <person name="Herman A."/>
            <person name="Mangelson H."/>
            <person name="Liachko I."/>
            <person name="Sullivan S."/>
            <person name="Sone E.D."/>
            <person name="Koren S."/>
            <person name="Silverstein K.A.T."/>
            <person name="Beckman K.B."/>
            <person name="Gohl D.M."/>
        </authorList>
    </citation>
    <scope>NUCLEOTIDE SEQUENCE</scope>
    <source>
        <strain evidence="1">Duluth1</strain>
        <tissue evidence="1">Whole animal</tissue>
    </source>
</reference>
<dbReference type="EMBL" id="JAIWYP010000013">
    <property type="protein sequence ID" value="KAH3718530.1"/>
    <property type="molecule type" value="Genomic_DNA"/>
</dbReference>
<sequence>MHSHPRHPSSYRPINMILMSTGKPCAHAPCLIASLSRGTRYDVTSVSDVFILARFVVCFVG</sequence>
<dbReference type="AlphaFoldDB" id="A0A9D4C7L3"/>
<accession>A0A9D4C7L3</accession>
<gene>
    <name evidence="1" type="ORF">DPMN_061335</name>
</gene>
<reference evidence="1" key="2">
    <citation type="submission" date="2020-11" db="EMBL/GenBank/DDBJ databases">
        <authorList>
            <person name="McCartney M.A."/>
            <person name="Auch B."/>
            <person name="Kono T."/>
            <person name="Mallez S."/>
            <person name="Becker A."/>
            <person name="Gohl D.M."/>
            <person name="Silverstein K.A.T."/>
            <person name="Koren S."/>
            <person name="Bechman K.B."/>
            <person name="Herman A."/>
            <person name="Abrahante J.E."/>
            <person name="Garbe J."/>
        </authorList>
    </citation>
    <scope>NUCLEOTIDE SEQUENCE</scope>
    <source>
        <strain evidence="1">Duluth1</strain>
        <tissue evidence="1">Whole animal</tissue>
    </source>
</reference>
<comment type="caution">
    <text evidence="1">The sequence shown here is derived from an EMBL/GenBank/DDBJ whole genome shotgun (WGS) entry which is preliminary data.</text>
</comment>